<dbReference type="Pfam" id="PF19742">
    <property type="entry name" value="DUF6231"/>
    <property type="match status" value="1"/>
</dbReference>
<evidence type="ECO:0000313" key="1">
    <source>
        <dbReference type="EMBL" id="KKK85879.1"/>
    </source>
</evidence>
<organism evidence="1">
    <name type="scientific">marine sediment metagenome</name>
    <dbReference type="NCBI Taxonomy" id="412755"/>
    <lineage>
        <taxon>unclassified sequences</taxon>
        <taxon>metagenomes</taxon>
        <taxon>ecological metagenomes</taxon>
    </lineage>
</organism>
<reference evidence="1" key="1">
    <citation type="journal article" date="2015" name="Nature">
        <title>Complex archaea that bridge the gap between prokaryotes and eukaryotes.</title>
        <authorList>
            <person name="Spang A."/>
            <person name="Saw J.H."/>
            <person name="Jorgensen S.L."/>
            <person name="Zaremba-Niedzwiedzka K."/>
            <person name="Martijn J."/>
            <person name="Lind A.E."/>
            <person name="van Eijk R."/>
            <person name="Schleper C."/>
            <person name="Guy L."/>
            <person name="Ettema T.J."/>
        </authorList>
    </citation>
    <scope>NUCLEOTIDE SEQUENCE</scope>
</reference>
<protein>
    <submittedName>
        <fullName evidence="1">Uncharacterized protein</fullName>
    </submittedName>
</protein>
<accession>A0A0F9B5L7</accession>
<dbReference type="EMBL" id="LAZR01051104">
    <property type="protein sequence ID" value="KKK85879.1"/>
    <property type="molecule type" value="Genomic_DNA"/>
</dbReference>
<dbReference type="InterPro" id="IPR046199">
    <property type="entry name" value="DUF6231"/>
</dbReference>
<comment type="caution">
    <text evidence="1">The sequence shown here is derived from an EMBL/GenBank/DDBJ whole genome shotgun (WGS) entry which is preliminary data.</text>
</comment>
<dbReference type="AlphaFoldDB" id="A0A0F9B5L7"/>
<proteinExistence type="predicted"/>
<gene>
    <name evidence="1" type="ORF">LCGC14_2768840</name>
</gene>
<sequence>MIKQCQPQSLLLAGDIAIHSCNEWHDAKPYVLKTPFSIQQLVDLPTIDLAIISEITETLPKTQAMQWLGLMRNAHAQHIIVISEITGAMQQGWQLADYLALGMKRMAIVENYHLYSYNIETYQLKRDWLNSRFWANPDNFDKYRW</sequence>
<name>A0A0F9B5L7_9ZZZZ</name>